<name>A0A9P8L282_9PEZI</name>
<keyword evidence="6" id="KW-0597">Phosphoprotein</keyword>
<dbReference type="PANTHER" id="PTHR31633">
    <property type="entry name" value="H/ACA RIBONUCLEOPROTEIN COMPLEX NON-CORE SUBUNIT NAF1"/>
    <property type="match status" value="1"/>
</dbReference>
<evidence type="ECO:0000256" key="10">
    <source>
        <dbReference type="SAM" id="MobiDB-lite"/>
    </source>
</evidence>
<dbReference type="GO" id="GO:0005732">
    <property type="term" value="C:sno(s)RNA-containing ribonucleoprotein complex"/>
    <property type="evidence" value="ECO:0007669"/>
    <property type="project" value="InterPro"/>
</dbReference>
<feature type="region of interest" description="Disordered" evidence="10">
    <location>
        <begin position="516"/>
        <end position="682"/>
    </location>
</feature>
<evidence type="ECO:0000256" key="3">
    <source>
        <dbReference type="ARBA" id="ARBA00021438"/>
    </source>
</evidence>
<keyword evidence="12" id="KW-1185">Reference proteome</keyword>
<feature type="region of interest" description="Disordered" evidence="10">
    <location>
        <begin position="266"/>
        <end position="294"/>
    </location>
</feature>
<evidence type="ECO:0000313" key="11">
    <source>
        <dbReference type="EMBL" id="KAH0537020.1"/>
    </source>
</evidence>
<feature type="compositionally biased region" description="Acidic residues" evidence="10">
    <location>
        <begin position="238"/>
        <end position="252"/>
    </location>
</feature>
<dbReference type="InterPro" id="IPR040309">
    <property type="entry name" value="Naf1"/>
</dbReference>
<dbReference type="InterPro" id="IPR038664">
    <property type="entry name" value="Gar1/Naf1_Cbf5-bd_sf"/>
</dbReference>
<keyword evidence="4" id="KW-0690">Ribosome biogenesis</keyword>
<dbReference type="OrthoDB" id="21550at2759"/>
<dbReference type="GO" id="GO:0003723">
    <property type="term" value="F:RNA binding"/>
    <property type="evidence" value="ECO:0007669"/>
    <property type="project" value="UniProtKB-KW"/>
</dbReference>
<evidence type="ECO:0000256" key="1">
    <source>
        <dbReference type="ARBA" id="ARBA00004123"/>
    </source>
</evidence>
<feature type="region of interest" description="Disordered" evidence="10">
    <location>
        <begin position="211"/>
        <end position="252"/>
    </location>
</feature>
<evidence type="ECO:0000256" key="5">
    <source>
        <dbReference type="ARBA" id="ARBA00022552"/>
    </source>
</evidence>
<evidence type="ECO:0000256" key="4">
    <source>
        <dbReference type="ARBA" id="ARBA00022517"/>
    </source>
</evidence>
<protein>
    <recommendedName>
        <fullName evidence="3">H/ACA ribonucleoprotein complex non-core subunit NAF1</fullName>
    </recommendedName>
    <alternativeName>
        <fullName evidence="9">Nuclear assembly factor 1</fullName>
    </alternativeName>
</protein>
<comment type="caution">
    <text evidence="11">The sequence shown here is derived from an EMBL/GenBank/DDBJ whole genome shotgun (WGS) entry which is preliminary data.</text>
</comment>
<feature type="compositionally biased region" description="Basic and acidic residues" evidence="10">
    <location>
        <begin position="443"/>
        <end position="452"/>
    </location>
</feature>
<feature type="compositionally biased region" description="Polar residues" evidence="10">
    <location>
        <begin position="701"/>
        <end position="714"/>
    </location>
</feature>
<dbReference type="Gene3D" id="2.40.10.230">
    <property type="entry name" value="Probable tRNA pseudouridine synthase domain"/>
    <property type="match status" value="1"/>
</dbReference>
<dbReference type="Proteomes" id="UP000698800">
    <property type="component" value="Unassembled WGS sequence"/>
</dbReference>
<evidence type="ECO:0000313" key="12">
    <source>
        <dbReference type="Proteomes" id="UP000698800"/>
    </source>
</evidence>
<feature type="region of interest" description="Disordered" evidence="10">
    <location>
        <begin position="1"/>
        <end position="67"/>
    </location>
</feature>
<dbReference type="Pfam" id="PF04410">
    <property type="entry name" value="Gar1"/>
    <property type="match status" value="1"/>
</dbReference>
<dbReference type="GO" id="GO:0005634">
    <property type="term" value="C:nucleus"/>
    <property type="evidence" value="ECO:0007669"/>
    <property type="project" value="UniProtKB-SubCell"/>
</dbReference>
<reference evidence="11" key="1">
    <citation type="submission" date="2021-03" db="EMBL/GenBank/DDBJ databases">
        <title>Comparative genomics and phylogenomic investigation of the class Geoglossomycetes provide insights into ecological specialization and systematics.</title>
        <authorList>
            <person name="Melie T."/>
            <person name="Pirro S."/>
            <person name="Miller A.N."/>
            <person name="Quandt A."/>
        </authorList>
    </citation>
    <scope>NUCLEOTIDE SEQUENCE</scope>
    <source>
        <strain evidence="11">GBOQ0MN5Z8</strain>
    </source>
</reference>
<evidence type="ECO:0000256" key="7">
    <source>
        <dbReference type="ARBA" id="ARBA00022884"/>
    </source>
</evidence>
<dbReference type="GO" id="GO:0001522">
    <property type="term" value="P:pseudouridine synthesis"/>
    <property type="evidence" value="ECO:0007669"/>
    <property type="project" value="InterPro"/>
</dbReference>
<keyword evidence="5" id="KW-0698">rRNA processing</keyword>
<dbReference type="InterPro" id="IPR009000">
    <property type="entry name" value="Transl_B-barrel_sf"/>
</dbReference>
<dbReference type="AlphaFoldDB" id="A0A9P8L282"/>
<evidence type="ECO:0000256" key="6">
    <source>
        <dbReference type="ARBA" id="ARBA00022553"/>
    </source>
</evidence>
<dbReference type="PANTHER" id="PTHR31633:SF1">
    <property type="entry name" value="H_ACA RIBONUCLEOPROTEIN COMPLEX NON-CORE SUBUNIT NAF1"/>
    <property type="match status" value="1"/>
</dbReference>
<comment type="subcellular location">
    <subcellularLocation>
        <location evidence="1">Nucleus</location>
    </subcellularLocation>
</comment>
<feature type="compositionally biased region" description="Polar residues" evidence="10">
    <location>
        <begin position="42"/>
        <end position="54"/>
    </location>
</feature>
<dbReference type="GO" id="GO:0006364">
    <property type="term" value="P:rRNA processing"/>
    <property type="evidence" value="ECO:0007669"/>
    <property type="project" value="UniProtKB-KW"/>
</dbReference>
<evidence type="ECO:0000256" key="9">
    <source>
        <dbReference type="ARBA" id="ARBA00076743"/>
    </source>
</evidence>
<feature type="compositionally biased region" description="Acidic residues" evidence="10">
    <location>
        <begin position="420"/>
        <end position="434"/>
    </location>
</feature>
<feature type="compositionally biased region" description="Low complexity" evidence="10">
    <location>
        <begin position="222"/>
        <end position="237"/>
    </location>
</feature>
<organism evidence="11 12">
    <name type="scientific">Glutinoglossum americanum</name>
    <dbReference type="NCBI Taxonomy" id="1670608"/>
    <lineage>
        <taxon>Eukaryota</taxon>
        <taxon>Fungi</taxon>
        <taxon>Dikarya</taxon>
        <taxon>Ascomycota</taxon>
        <taxon>Pezizomycotina</taxon>
        <taxon>Geoglossomycetes</taxon>
        <taxon>Geoglossales</taxon>
        <taxon>Geoglossaceae</taxon>
        <taxon>Glutinoglossum</taxon>
    </lineage>
</organism>
<feature type="compositionally biased region" description="Basic and acidic residues" evidence="10">
    <location>
        <begin position="1"/>
        <end position="20"/>
    </location>
</feature>
<keyword evidence="8" id="KW-0539">Nucleus</keyword>
<evidence type="ECO:0000256" key="2">
    <source>
        <dbReference type="ARBA" id="ARBA00009801"/>
    </source>
</evidence>
<comment type="similarity">
    <text evidence="2">Belongs to the NAF1 family.</text>
</comment>
<dbReference type="GO" id="GO:0000493">
    <property type="term" value="P:box H/ACA snoRNP assembly"/>
    <property type="evidence" value="ECO:0007669"/>
    <property type="project" value="InterPro"/>
</dbReference>
<keyword evidence="7" id="KW-0694">RNA-binding</keyword>
<dbReference type="InterPro" id="IPR007504">
    <property type="entry name" value="H/ACA_rnp_Gar1/Naf1"/>
</dbReference>
<proteinExistence type="inferred from homology"/>
<sequence>MAERTLEEDFEGRPAKKARLELPVTDLPGTPIDDMDDASIYGTPSNIPSPQTGRGNELAAPKDSAEEHLEPASLEVLNNAIPGLGLLGSSAQEAFYQAPTPEVGHRSTSLEAVSRSEGELNERLVVPEYRLLGVDLKSRDTEGAMDVEKSIEKGDGVGAVDVLSSLEGQVMVSADVLEHTGGSSDSSIARNTQKRAGAPLDPEFLQAAEANRSDENAEWQFDSSDAKSSSSTSSDDSGSSDDSEADSEDEDDYQLLGPEEQAKILMQGDDGSDNEGGNRKGKSGSSAQLRTRNEIEDAKVAKPDTNITTEMKIEELGEIDKIVGNLVLVKAKVSGEYQVLDSGSLLCFEDRRVMGVVHETLGRVQQPLYSVAFNSAAEIVEDGVTVGTKVFYVEQHSSYVFTQPLKAMKGSDASNLHDEEVGEDEMEFSDDEAEAEHRRRIKLEKQSMRDTKNSGNGLNGRPRPKGGWVETSGNRGVGGIQEENVANQDVDGDDLYTPLTRPTNLHELMGKGEATLEARSAWSSTERGTPGARGRDRGRGGRVGRAGRGERGGRGGRGGEWRAPHDYRQSNTTREHFGGQDSSPPTLQFRSNANTFNNGPQSPTAGISYFSPQQQIQYSPQHSSPQFQQPLPTNYEHQSGYSWPQPPISPQYPFAFFPTPQGYHPQSPGNAMPSPGGTLPPGSFVNPAFFRNQQHTWVQHQQPMSPLHQQSQSGAGRMSPEAEAAFKAAQERLDILKELSGVSGPAGRGPVE</sequence>
<dbReference type="EMBL" id="JAGHQL010000167">
    <property type="protein sequence ID" value="KAH0537020.1"/>
    <property type="molecule type" value="Genomic_DNA"/>
</dbReference>
<feature type="region of interest" description="Disordered" evidence="10">
    <location>
        <begin position="419"/>
        <end position="495"/>
    </location>
</feature>
<gene>
    <name evidence="11" type="ORF">FGG08_006155</name>
</gene>
<feature type="compositionally biased region" description="Polar residues" evidence="10">
    <location>
        <begin position="631"/>
        <end position="642"/>
    </location>
</feature>
<dbReference type="SUPFAM" id="SSF50447">
    <property type="entry name" value="Translation proteins"/>
    <property type="match status" value="1"/>
</dbReference>
<evidence type="ECO:0000256" key="8">
    <source>
        <dbReference type="ARBA" id="ARBA00023242"/>
    </source>
</evidence>
<feature type="compositionally biased region" description="Polar residues" evidence="10">
    <location>
        <begin position="580"/>
        <end position="616"/>
    </location>
</feature>
<feature type="compositionally biased region" description="Low complexity" evidence="10">
    <location>
        <begin position="617"/>
        <end position="630"/>
    </location>
</feature>
<accession>A0A9P8L282</accession>
<feature type="region of interest" description="Disordered" evidence="10">
    <location>
        <begin position="701"/>
        <end position="729"/>
    </location>
</feature>
<dbReference type="FunFam" id="2.40.10.230:FF:000002">
    <property type="entry name" value="H/ACA ribonucleoprotein complex non-core subunit NAF1"/>
    <property type="match status" value="1"/>
</dbReference>
<feature type="compositionally biased region" description="Basic and acidic residues" evidence="10">
    <location>
        <begin position="547"/>
        <end position="578"/>
    </location>
</feature>